<dbReference type="RefSeq" id="WP_157994048.1">
    <property type="nucleotide sequence ID" value="NZ_AP019400.1"/>
</dbReference>
<dbReference type="AlphaFoldDB" id="A0A3T1D655"/>
<evidence type="ECO:0000313" key="3">
    <source>
        <dbReference type="Proteomes" id="UP000289856"/>
    </source>
</evidence>
<dbReference type="InterPro" id="IPR001119">
    <property type="entry name" value="SLH_dom"/>
</dbReference>
<feature type="domain" description="SLH" evidence="1">
    <location>
        <begin position="12"/>
        <end position="75"/>
    </location>
</feature>
<gene>
    <name evidence="2" type="ORF">KCTCHS21_29500</name>
</gene>
<protein>
    <recommendedName>
        <fullName evidence="1">SLH domain-containing protein</fullName>
    </recommendedName>
</protein>
<dbReference type="EMBL" id="AP019400">
    <property type="protein sequence ID" value="BBI33551.1"/>
    <property type="molecule type" value="Genomic_DNA"/>
</dbReference>
<dbReference type="Pfam" id="PF00395">
    <property type="entry name" value="SLH"/>
    <property type="match status" value="1"/>
</dbReference>
<dbReference type="Proteomes" id="UP000289856">
    <property type="component" value="Chromosome"/>
</dbReference>
<dbReference type="KEGG" id="cohn:KCTCHS21_29500"/>
<accession>A0A3T1D655</accession>
<dbReference type="OrthoDB" id="185675at2"/>
<organism evidence="2 3">
    <name type="scientific">Cohnella abietis</name>
    <dbReference type="NCBI Taxonomy" id="2507935"/>
    <lineage>
        <taxon>Bacteria</taxon>
        <taxon>Bacillati</taxon>
        <taxon>Bacillota</taxon>
        <taxon>Bacilli</taxon>
        <taxon>Bacillales</taxon>
        <taxon>Paenibacillaceae</taxon>
        <taxon>Cohnella</taxon>
    </lineage>
</organism>
<sequence>MTNRSFGFTEEAAISFSDVSTGTWVHPKVAKAVKADYVTGYANGTIGVGKPITRQEVAAIVDRLLGLSKTERAATAFTDSSAIAFFITNKH</sequence>
<proteinExistence type="predicted"/>
<reference evidence="2 3" key="1">
    <citation type="submission" date="2019-01" db="EMBL/GenBank/DDBJ databases">
        <title>Complete genome sequence of Cohnella hallensis HS21 isolated from Korean fir (Abies koreana) rhizospheric soil.</title>
        <authorList>
            <person name="Jiang L."/>
            <person name="Kang S.W."/>
            <person name="Kim S."/>
            <person name="Jung J."/>
            <person name="Kim C.Y."/>
            <person name="Kim D.H."/>
            <person name="Kim S.W."/>
            <person name="Lee J."/>
        </authorList>
    </citation>
    <scope>NUCLEOTIDE SEQUENCE [LARGE SCALE GENOMIC DNA]</scope>
    <source>
        <strain evidence="2 3">HS21</strain>
    </source>
</reference>
<evidence type="ECO:0000259" key="1">
    <source>
        <dbReference type="PROSITE" id="PS51272"/>
    </source>
</evidence>
<dbReference type="PROSITE" id="PS51272">
    <property type="entry name" value="SLH"/>
    <property type="match status" value="1"/>
</dbReference>
<keyword evidence="3" id="KW-1185">Reference proteome</keyword>
<evidence type="ECO:0000313" key="2">
    <source>
        <dbReference type="EMBL" id="BBI33551.1"/>
    </source>
</evidence>
<name>A0A3T1D655_9BACL</name>